<dbReference type="GO" id="GO:0009244">
    <property type="term" value="P:lipopolysaccharide core region biosynthetic process"/>
    <property type="evidence" value="ECO:0007669"/>
    <property type="project" value="UniProtKB-UniRule"/>
</dbReference>
<evidence type="ECO:0000313" key="13">
    <source>
        <dbReference type="EMBL" id="CUH60703.1"/>
    </source>
</evidence>
<dbReference type="InterPro" id="IPR039901">
    <property type="entry name" value="Kdotransferase"/>
</dbReference>
<evidence type="ECO:0000256" key="10">
    <source>
        <dbReference type="RuleBase" id="RU365103"/>
    </source>
</evidence>
<evidence type="ECO:0000259" key="12">
    <source>
        <dbReference type="Pfam" id="PF04413"/>
    </source>
</evidence>
<proteinExistence type="inferred from homology"/>
<keyword evidence="10" id="KW-0472">Membrane</keyword>
<name>A0A0P1F0P1_9RHOB</name>
<comment type="catalytic activity">
    <reaction evidence="7 10">
        <text>lipid IVA (E. coli) + CMP-3-deoxy-beta-D-manno-octulosonate = alpha-Kdo-(2-&gt;6)-lipid IVA (E. coli) + CMP + H(+)</text>
        <dbReference type="Rhea" id="RHEA:28066"/>
        <dbReference type="ChEBI" id="CHEBI:15378"/>
        <dbReference type="ChEBI" id="CHEBI:58603"/>
        <dbReference type="ChEBI" id="CHEBI:60364"/>
        <dbReference type="ChEBI" id="CHEBI:60377"/>
        <dbReference type="ChEBI" id="CHEBI:85987"/>
        <dbReference type="EC" id="2.4.99.12"/>
    </reaction>
</comment>
<feature type="chain" id="PRO_5006062148" description="3-deoxy-D-manno-octulosonic acid transferase" evidence="11">
    <location>
        <begin position="34"/>
        <end position="444"/>
    </location>
</feature>
<feature type="site" description="Transition state stabilizer" evidence="9">
    <location>
        <position position="151"/>
    </location>
</feature>
<organism evidence="13 14">
    <name type="scientific">Thalassobacter stenotrophicus</name>
    <dbReference type="NCBI Taxonomy" id="266809"/>
    <lineage>
        <taxon>Bacteria</taxon>
        <taxon>Pseudomonadati</taxon>
        <taxon>Pseudomonadota</taxon>
        <taxon>Alphaproteobacteria</taxon>
        <taxon>Rhodobacterales</taxon>
        <taxon>Roseobacteraceae</taxon>
        <taxon>Thalassobacter</taxon>
    </lineage>
</organism>
<feature type="domain" description="3-deoxy-D-manno-octulosonic-acid transferase N-terminal" evidence="12">
    <location>
        <begin position="54"/>
        <end position="229"/>
    </location>
</feature>
<dbReference type="InterPro" id="IPR038107">
    <property type="entry name" value="Glycos_transf_N_sf"/>
</dbReference>
<comment type="similarity">
    <text evidence="10">Belongs to the glycosyltransferase group 1 family.</text>
</comment>
<feature type="site" description="Transition state stabilizer" evidence="9">
    <location>
        <position position="229"/>
    </location>
</feature>
<comment type="subcellular location">
    <subcellularLocation>
        <location evidence="10">Cell membrane</location>
    </subcellularLocation>
</comment>
<dbReference type="STRING" id="266809.PM03_13055"/>
<evidence type="ECO:0000256" key="3">
    <source>
        <dbReference type="ARBA" id="ARBA00012621"/>
    </source>
</evidence>
<evidence type="ECO:0000256" key="7">
    <source>
        <dbReference type="ARBA" id="ARBA00049183"/>
    </source>
</evidence>
<feature type="active site" description="Proton acceptor" evidence="8">
    <location>
        <position position="81"/>
    </location>
</feature>
<keyword evidence="11" id="KW-0732">Signal</keyword>
<keyword evidence="5 10" id="KW-0808">Transferase</keyword>
<dbReference type="UniPathway" id="UPA00958"/>
<dbReference type="EC" id="2.4.99.12" evidence="3 10"/>
<dbReference type="PANTHER" id="PTHR42755:SF1">
    <property type="entry name" value="3-DEOXY-D-MANNO-OCTULOSONIC ACID TRANSFERASE, MITOCHONDRIAL-RELATED"/>
    <property type="match status" value="1"/>
</dbReference>
<evidence type="ECO:0000313" key="14">
    <source>
        <dbReference type="Proteomes" id="UP000051298"/>
    </source>
</evidence>
<dbReference type="Gene3D" id="3.40.50.11720">
    <property type="entry name" value="3-Deoxy-D-manno-octulosonic-acid transferase, N-terminal domain"/>
    <property type="match status" value="1"/>
</dbReference>
<dbReference type="Gene3D" id="3.40.50.2000">
    <property type="entry name" value="Glycogen Phosphorylase B"/>
    <property type="match status" value="1"/>
</dbReference>
<dbReference type="GO" id="GO:0005886">
    <property type="term" value="C:plasma membrane"/>
    <property type="evidence" value="ECO:0007669"/>
    <property type="project" value="UniProtKB-SubCell"/>
</dbReference>
<dbReference type="InterPro" id="IPR007507">
    <property type="entry name" value="Glycos_transf_N"/>
</dbReference>
<accession>A0A0P1F0P1</accession>
<gene>
    <name evidence="13" type="primary">waaA</name>
    <name evidence="13" type="ORF">THS5294_01999</name>
</gene>
<dbReference type="GO" id="GO:0043842">
    <property type="term" value="F:Kdo transferase activity"/>
    <property type="evidence" value="ECO:0007669"/>
    <property type="project" value="UniProtKB-EC"/>
</dbReference>
<dbReference type="Pfam" id="PF04413">
    <property type="entry name" value="Glycos_transf_N"/>
    <property type="match status" value="1"/>
</dbReference>
<protein>
    <recommendedName>
        <fullName evidence="4 10">3-deoxy-D-manno-octulosonic acid transferase</fullName>
        <shortName evidence="10">Kdo transferase</shortName>
        <ecNumber evidence="3 10">2.4.99.12</ecNumber>
    </recommendedName>
    <alternativeName>
        <fullName evidence="6 10">Lipid IV(A) 3-deoxy-D-manno-octulosonic acid transferase</fullName>
    </alternativeName>
</protein>
<reference evidence="13 14" key="1">
    <citation type="submission" date="2015-09" db="EMBL/GenBank/DDBJ databases">
        <authorList>
            <consortium name="Swine Surveillance"/>
        </authorList>
    </citation>
    <scope>NUCLEOTIDE SEQUENCE [LARGE SCALE GENOMIC DNA]</scope>
    <source>
        <strain evidence="13 14">CECT 5294</strain>
    </source>
</reference>
<keyword evidence="10" id="KW-1003">Cell membrane</keyword>
<sequence>MRRQRPPPPRSWTPKLMARSLALAAYLAWSARAAPFAEGKLKARLADGKEDADRLPERKGIAGRARPKGRLIWIHCASVGESISVLDVVRGLIEQDPDLNILMTTGTVTSAQLMAKQLPEQVIHQYVPLDATLFVRRFLDHWRPNLAVWTESELWPSLIHHTHARGIPLALINARMSDQSFSKWKWFSGAAASLLQRFDQIRAQDRETARKLRRLGAKGSAVRVTGTLKEGAAPPPCAEVDRAAFAAQLAGRPCWLAASTHPGEEALVAQAHKYARRASLRLLLILAPRHPERGDAIAADLRADGWNVAQRSADENLTEDTQIYLADTLGEMGLWFRVCPVTFLGGSLVPIGGHNPFEPAGLGSAILTGPHTDNFREIFGRLADGNAMRLVSSADDLGQQVDAALSPEEAARLAHAAWEVVSDGAEVVDETVNALLAMIEKAKR</sequence>
<evidence type="ECO:0000256" key="1">
    <source>
        <dbReference type="ARBA" id="ARBA00003394"/>
    </source>
</evidence>
<evidence type="ECO:0000256" key="5">
    <source>
        <dbReference type="ARBA" id="ARBA00022679"/>
    </source>
</evidence>
<evidence type="ECO:0000256" key="11">
    <source>
        <dbReference type="SAM" id="SignalP"/>
    </source>
</evidence>
<evidence type="ECO:0000256" key="6">
    <source>
        <dbReference type="ARBA" id="ARBA00031445"/>
    </source>
</evidence>
<dbReference type="SUPFAM" id="SSF53756">
    <property type="entry name" value="UDP-Glycosyltransferase/glycogen phosphorylase"/>
    <property type="match status" value="1"/>
</dbReference>
<dbReference type="eggNOG" id="COG1519">
    <property type="taxonomic scope" value="Bacteria"/>
</dbReference>
<keyword evidence="10" id="KW-0448">Lipopolysaccharide biosynthesis</keyword>
<evidence type="ECO:0000256" key="2">
    <source>
        <dbReference type="ARBA" id="ARBA00004713"/>
    </source>
</evidence>
<comment type="function">
    <text evidence="1 10">Involved in lipopolysaccharide (LPS) biosynthesis. Catalyzes the transfer of 3-deoxy-D-manno-octulosonate (Kdo) residue(s) from CMP-Kdo to lipid IV(A), the tetraacyldisaccharide-1,4'-bisphosphate precursor of lipid A.</text>
</comment>
<dbReference type="PANTHER" id="PTHR42755">
    <property type="entry name" value="3-DEOXY-MANNO-OCTULOSONATE CYTIDYLYLTRANSFERASE"/>
    <property type="match status" value="1"/>
</dbReference>
<feature type="signal peptide" evidence="11">
    <location>
        <begin position="1"/>
        <end position="33"/>
    </location>
</feature>
<dbReference type="AlphaFoldDB" id="A0A0P1F0P1"/>
<evidence type="ECO:0000256" key="9">
    <source>
        <dbReference type="PIRSR" id="PIRSR639901-2"/>
    </source>
</evidence>
<dbReference type="EMBL" id="CYRX01000029">
    <property type="protein sequence ID" value="CUH60703.1"/>
    <property type="molecule type" value="Genomic_DNA"/>
</dbReference>
<dbReference type="FunFam" id="3.40.50.11720:FF:000001">
    <property type="entry name" value="3-deoxy-D-manno-octulosonic acid transferase"/>
    <property type="match status" value="1"/>
</dbReference>
<evidence type="ECO:0000256" key="4">
    <source>
        <dbReference type="ARBA" id="ARBA00019077"/>
    </source>
</evidence>
<evidence type="ECO:0000256" key="8">
    <source>
        <dbReference type="PIRSR" id="PIRSR639901-1"/>
    </source>
</evidence>
<keyword evidence="13" id="KW-0328">Glycosyltransferase</keyword>
<comment type="pathway">
    <text evidence="2 10">Bacterial outer membrane biogenesis; LPS core biosynthesis.</text>
</comment>
<dbReference type="Proteomes" id="UP000051298">
    <property type="component" value="Unassembled WGS sequence"/>
</dbReference>
<dbReference type="GO" id="GO:0009245">
    <property type="term" value="P:lipid A biosynthetic process"/>
    <property type="evidence" value="ECO:0007669"/>
    <property type="project" value="TreeGrafter"/>
</dbReference>